<dbReference type="PIRSF" id="PIRSF034565">
    <property type="entry name" value="UCP034565"/>
    <property type="match status" value="1"/>
</dbReference>
<proteinExistence type="predicted"/>
<dbReference type="Proteomes" id="UP000215788">
    <property type="component" value="Unassembled WGS sequence"/>
</dbReference>
<gene>
    <name evidence="1" type="ORF">CJF39_05845</name>
</gene>
<dbReference type="RefSeq" id="WP_094992577.1">
    <property type="nucleotide sequence ID" value="NZ_JALAIT010000007.1"/>
</dbReference>
<reference evidence="1 2" key="1">
    <citation type="submission" date="2017-08" db="EMBL/GenBank/DDBJ databases">
        <title>Genomic and metabolic characterisation of spoilage-associated Pseudomonas species.</title>
        <authorList>
            <person name="Stanborough T."/>
            <person name="Fegan N."/>
            <person name="Powell S.M."/>
            <person name="Singh T."/>
            <person name="Tamplin M.L."/>
            <person name="Chandry P.S."/>
        </authorList>
    </citation>
    <scope>NUCLEOTIDE SEQUENCE [LARGE SCALE GENOMIC DNA]</scope>
    <source>
        <strain evidence="1 2">L1802</strain>
    </source>
</reference>
<name>A0A266ND17_9PSED</name>
<comment type="caution">
    <text evidence="1">The sequence shown here is derived from an EMBL/GenBank/DDBJ whole genome shotgun (WGS) entry which is preliminary data.</text>
</comment>
<sequence length="371" mass="40579">MATVNEQMQAASIGHAVDLQHLSNAEVRKVMRLLNSVDADLRVKLIEAIERLGPDSYTTRHLNTVLASVYELNKSVYASIGEAMAESVVSIGQYEAGYQGALFAKVIPAQVLAQVRLSTVSLAQVRGIALARPFQGRLLKEWMGDLEAGRAAKIRDSIRMGMVEGQTTGQIVRRIMGTKAQGYADGIIERSRRDVESMVRTAISHTAQGVRESYYKANSDIVAEVSWLSTLDGRTSAPCRLRDRLIYTNDDDHAPVGHKVPWLSGPGKLHWCCRSTSTPIIASYEALKQAKGLPEGVRASMDGQVPQSTNYGEWIKSQGAARQDQVLGPARGKLLRDGGLDLDQFYNDKGKLLTLDQLREQDAAAFGRAGL</sequence>
<evidence type="ECO:0000313" key="1">
    <source>
        <dbReference type="EMBL" id="OZY60404.1"/>
    </source>
</evidence>
<dbReference type="InterPro" id="IPR017029">
    <property type="entry name" value="Phage_head_put"/>
</dbReference>
<dbReference type="OrthoDB" id="8614104at2"/>
<evidence type="ECO:0008006" key="3">
    <source>
        <dbReference type="Google" id="ProtNLM"/>
    </source>
</evidence>
<dbReference type="AlphaFoldDB" id="A0A266ND17"/>
<protein>
    <recommendedName>
        <fullName evidence="3">Phage head morphogenesis domain-containing protein</fullName>
    </recommendedName>
</protein>
<evidence type="ECO:0000313" key="2">
    <source>
        <dbReference type="Proteomes" id="UP000215788"/>
    </source>
</evidence>
<accession>A0A266ND17</accession>
<organism evidence="1 2">
    <name type="scientific">Pseudomonas lundensis</name>
    <dbReference type="NCBI Taxonomy" id="86185"/>
    <lineage>
        <taxon>Bacteria</taxon>
        <taxon>Pseudomonadati</taxon>
        <taxon>Pseudomonadota</taxon>
        <taxon>Gammaproteobacteria</taxon>
        <taxon>Pseudomonadales</taxon>
        <taxon>Pseudomonadaceae</taxon>
        <taxon>Pseudomonas</taxon>
    </lineage>
</organism>
<dbReference type="EMBL" id="NQKI01000006">
    <property type="protein sequence ID" value="OZY60404.1"/>
    <property type="molecule type" value="Genomic_DNA"/>
</dbReference>